<dbReference type="PANTHER" id="PTHR30121">
    <property type="entry name" value="UNCHARACTERIZED PROTEIN YJGR-RELATED"/>
    <property type="match status" value="1"/>
</dbReference>
<reference evidence="2 3" key="1">
    <citation type="submission" date="2020-11" db="EMBL/GenBank/DDBJ databases">
        <title>Closed and high quality bacterial genomes of the OMM12 community.</title>
        <authorList>
            <person name="Marbouty M."/>
            <person name="Lamy-Besnier Q."/>
            <person name="Debarbieux L."/>
            <person name="Koszul R."/>
        </authorList>
    </citation>
    <scope>NUCLEOTIDE SEQUENCE [LARGE SCALE GENOMIC DNA]</scope>
    <source>
        <strain evidence="2 3">KB18</strain>
    </source>
</reference>
<dbReference type="EMBL" id="CP065321">
    <property type="protein sequence ID" value="QQR29878.1"/>
    <property type="molecule type" value="Genomic_DNA"/>
</dbReference>
<organism evidence="2 3">
    <name type="scientific">Acutalibacter muris</name>
    <dbReference type="NCBI Taxonomy" id="1796620"/>
    <lineage>
        <taxon>Bacteria</taxon>
        <taxon>Bacillati</taxon>
        <taxon>Bacillota</taxon>
        <taxon>Clostridia</taxon>
        <taxon>Eubacteriales</taxon>
        <taxon>Acutalibacteraceae</taxon>
        <taxon>Acutalibacter</taxon>
    </lineage>
</organism>
<protein>
    <submittedName>
        <fullName evidence="2">DUF87 domain-containing protein</fullName>
    </submittedName>
</protein>
<dbReference type="Proteomes" id="UP000596035">
    <property type="component" value="Chromosome"/>
</dbReference>
<evidence type="ECO:0000313" key="2">
    <source>
        <dbReference type="EMBL" id="QQR29878.1"/>
    </source>
</evidence>
<dbReference type="InterPro" id="IPR002789">
    <property type="entry name" value="HerA_central"/>
</dbReference>
<feature type="domain" description="Helicase HerA central" evidence="1">
    <location>
        <begin position="324"/>
        <end position="404"/>
    </location>
</feature>
<gene>
    <name evidence="2" type="ORF">I5Q82_18020</name>
</gene>
<evidence type="ECO:0000313" key="3">
    <source>
        <dbReference type="Proteomes" id="UP000596035"/>
    </source>
</evidence>
<dbReference type="RefSeq" id="WP_157130558.1">
    <property type="nucleotide sequence ID" value="NZ_CP021422.1"/>
</dbReference>
<sequence length="670" mass="75493">MEGPASGRQEYNDILIGKAAESNDLVQEKYITLSIAQRKIEDTRAYFRRVDGNLSKNFGRLDSGARAISNYERLRLLHDFFRPGEEQYFTFDQAAAIRHGLDYKDLICPDGLQFKAGHFEMGGKFGRVLFLKEYASYIKDEMIADLSDFARNLVIAIDILPVPTDEAVKEIQQRILGVESDITRWQQRQNSKNNFTASVPYELEQLRAETKEFLDDLTVRDQRMMFAVVTLAHVADSLEQLDADTETLLAIGREHLCQFSILRYQQEDGLNTVLPYGLRRVKALRTLTTESAAVLMPFRAQEIQDPGGMYYGVNAVSKNLLICDRKRLISPHGFYLGVSGSGKSMAMKSTITNVALGTNDDIIIIDAEREYGPLVRALGGEVVEISPHSPHHISPLDMAEGYGEDENPVALKSEVITSILEQQMGSGRITGSHKSIIDRCTANVYRPFLKSKGKLPAPLLTDWRAEVLKQTEPEAREIALAAELITEGSLNVFAHETNVNMDNRLVAIDLYEMGESLRPTALVVTLEAIQNRVAANRKKGKYTWVFIDEIYLYFKYHYSAEVLYRAWKRWRKYGAPLTAATQNVEECLRSETARLMFANSEFLLLFNQAATDRVELAQLLHLSDTQMGYIENAEAGHGLLRMGGALVPFVNTIPRDTELYRLMSTTPGES</sequence>
<proteinExistence type="predicted"/>
<accession>A0AA92L7U4</accession>
<dbReference type="NCBIfam" id="NF045971">
    <property type="entry name" value="conju_CD1110"/>
    <property type="match status" value="1"/>
</dbReference>
<name>A0AA92L7U4_9FIRM</name>
<dbReference type="Gene3D" id="1.10.8.730">
    <property type="match status" value="1"/>
</dbReference>
<dbReference type="InterPro" id="IPR027417">
    <property type="entry name" value="P-loop_NTPase"/>
</dbReference>
<dbReference type="Gene3D" id="3.40.50.300">
    <property type="entry name" value="P-loop containing nucleotide triphosphate hydrolases"/>
    <property type="match status" value="1"/>
</dbReference>
<evidence type="ECO:0000259" key="1">
    <source>
        <dbReference type="Pfam" id="PF01935"/>
    </source>
</evidence>
<dbReference type="InterPro" id="IPR051162">
    <property type="entry name" value="T4SS_component"/>
</dbReference>
<dbReference type="AlphaFoldDB" id="A0AA92L7U4"/>
<dbReference type="Pfam" id="PF01935">
    <property type="entry name" value="DUF87"/>
    <property type="match status" value="1"/>
</dbReference>
<dbReference type="SUPFAM" id="SSF52540">
    <property type="entry name" value="P-loop containing nucleoside triphosphate hydrolases"/>
    <property type="match status" value="1"/>
</dbReference>
<dbReference type="PANTHER" id="PTHR30121:SF6">
    <property type="entry name" value="SLR6007 PROTEIN"/>
    <property type="match status" value="1"/>
</dbReference>